<proteinExistence type="predicted"/>
<dbReference type="AlphaFoldDB" id="A0A4Y9FP37"/>
<protein>
    <submittedName>
        <fullName evidence="2">Glycosyltransferase family 2 protein</fullName>
    </submittedName>
</protein>
<accession>A0A4Y9FP37</accession>
<dbReference type="OrthoDB" id="9771846at2"/>
<dbReference type="PANTHER" id="PTHR22916">
    <property type="entry name" value="GLYCOSYLTRANSFERASE"/>
    <property type="match status" value="1"/>
</dbReference>
<keyword evidence="2" id="KW-0808">Transferase</keyword>
<reference evidence="2 3" key="1">
    <citation type="submission" date="2019-03" db="EMBL/GenBank/DDBJ databases">
        <title>Diversity of the mouse oral microbiome.</title>
        <authorList>
            <person name="Joseph S."/>
            <person name="Aduse-Opoku J."/>
            <person name="Curtis M."/>
            <person name="Wade W."/>
            <person name="Hashim A."/>
        </authorList>
    </citation>
    <scope>NUCLEOTIDE SEQUENCE [LARGE SCALE GENOMIC DNA]</scope>
    <source>
        <strain evidence="2 3">P1012</strain>
    </source>
</reference>
<evidence type="ECO:0000313" key="2">
    <source>
        <dbReference type="EMBL" id="TFU30786.1"/>
    </source>
</evidence>
<dbReference type="CDD" id="cd00761">
    <property type="entry name" value="Glyco_tranf_GTA_type"/>
    <property type="match status" value="1"/>
</dbReference>
<keyword evidence="3" id="KW-1185">Reference proteome</keyword>
<dbReference type="Proteomes" id="UP000298358">
    <property type="component" value="Unassembled WGS sequence"/>
</dbReference>
<organism evidence="2 3">
    <name type="scientific">Microbacterium paludicola</name>
    <dbReference type="NCBI Taxonomy" id="300019"/>
    <lineage>
        <taxon>Bacteria</taxon>
        <taxon>Bacillati</taxon>
        <taxon>Actinomycetota</taxon>
        <taxon>Actinomycetes</taxon>
        <taxon>Micrococcales</taxon>
        <taxon>Microbacteriaceae</taxon>
        <taxon>Microbacterium</taxon>
    </lineage>
</organism>
<comment type="caution">
    <text evidence="2">The sequence shown here is derived from an EMBL/GenBank/DDBJ whole genome shotgun (WGS) entry which is preliminary data.</text>
</comment>
<dbReference type="Gene3D" id="3.90.550.10">
    <property type="entry name" value="Spore Coat Polysaccharide Biosynthesis Protein SpsA, Chain A"/>
    <property type="match status" value="1"/>
</dbReference>
<dbReference type="SUPFAM" id="SSF53448">
    <property type="entry name" value="Nucleotide-diphospho-sugar transferases"/>
    <property type="match status" value="1"/>
</dbReference>
<dbReference type="InterPro" id="IPR029044">
    <property type="entry name" value="Nucleotide-diphossugar_trans"/>
</dbReference>
<gene>
    <name evidence="2" type="ORF">E4U02_14205</name>
</gene>
<dbReference type="GO" id="GO:0016758">
    <property type="term" value="F:hexosyltransferase activity"/>
    <property type="evidence" value="ECO:0007669"/>
    <property type="project" value="UniProtKB-ARBA"/>
</dbReference>
<dbReference type="EMBL" id="SPQB01000053">
    <property type="protein sequence ID" value="TFU30786.1"/>
    <property type="molecule type" value="Genomic_DNA"/>
</dbReference>
<evidence type="ECO:0000313" key="3">
    <source>
        <dbReference type="Proteomes" id="UP000298358"/>
    </source>
</evidence>
<evidence type="ECO:0000259" key="1">
    <source>
        <dbReference type="Pfam" id="PF00535"/>
    </source>
</evidence>
<name>A0A4Y9FP37_9MICO</name>
<dbReference type="Pfam" id="PF00535">
    <property type="entry name" value="Glycos_transf_2"/>
    <property type="match status" value="1"/>
</dbReference>
<sequence>MDTMRHVPHELLARLRRRANGRRLSDAERAYVDRADDLFVYLRVNGLPEGRDILALAASHGRHRLQDLLAAVAAPTPAKSFRRRFERTALLQLVTLLADQPVDPSDTERAIALIQRLIERLGVRDVGKEARFRLLELLVESGRVGDLDALIEALHIGRDDRAQPHLLRANAANPFRSERDAGPWLAAVNGLLASEGLEPIAFTPGADEPFDRLSSAAASSDDDGPLVTVVIPTYDPGPRLATAVGSVLAQSHRRLQILIMDDASPGAAATDLDAWAERDPRIEVVHLPENGGPYLARNIAVSTYARGEYVTVHDDDDWSHPRRIERQVAHLEAHPDEVANMSSAVRVSDDMWFGRINGNPVWAQHALNSLMVRRTVFAEIGYWDVLNRSADAEFNDRIRAWTARRIPVVGAVPLIFYRVRWDSLSAGEFHRGYMDARRRWYFESYRHWHADELARGRAPFLPVDDRGDRPFSAPADLLGPRGAVRRIEADARVVADFRDEGVAVDGIAARLSSGQTVALLQLDSPRLARGARMRADVLALALHPGARVVSLRDDVVAPTTIVTDREALRFHPQARERLGAL</sequence>
<feature type="domain" description="Glycosyltransferase 2-like" evidence="1">
    <location>
        <begin position="228"/>
        <end position="353"/>
    </location>
</feature>
<dbReference type="PANTHER" id="PTHR22916:SF3">
    <property type="entry name" value="UDP-GLCNAC:BETAGAL BETA-1,3-N-ACETYLGLUCOSAMINYLTRANSFERASE-LIKE PROTEIN 1"/>
    <property type="match status" value="1"/>
</dbReference>
<dbReference type="InterPro" id="IPR001173">
    <property type="entry name" value="Glyco_trans_2-like"/>
</dbReference>